<reference evidence="2 3" key="1">
    <citation type="submission" date="2020-04" db="EMBL/GenBank/DDBJ databases">
        <title>Perkinsus olseni comparative genomics.</title>
        <authorList>
            <person name="Bogema D.R."/>
        </authorList>
    </citation>
    <scope>NUCLEOTIDE SEQUENCE [LARGE SCALE GENOMIC DNA]</scope>
    <source>
        <strain evidence="2 3">ATCC PRA-207</strain>
    </source>
</reference>
<feature type="non-terminal residue" evidence="2">
    <location>
        <position position="1"/>
    </location>
</feature>
<evidence type="ECO:0000313" key="2">
    <source>
        <dbReference type="EMBL" id="KAF4704239.1"/>
    </source>
</evidence>
<feature type="region of interest" description="Disordered" evidence="1">
    <location>
        <begin position="29"/>
        <end position="58"/>
    </location>
</feature>
<name>A0A7J6Q6W2_PEROL</name>
<dbReference type="Proteomes" id="UP000553632">
    <property type="component" value="Unassembled WGS sequence"/>
</dbReference>
<dbReference type="EMBL" id="JABANO010034978">
    <property type="protein sequence ID" value="KAF4704239.1"/>
    <property type="molecule type" value="Genomic_DNA"/>
</dbReference>
<feature type="compositionally biased region" description="Low complexity" evidence="1">
    <location>
        <begin position="37"/>
        <end position="47"/>
    </location>
</feature>
<protein>
    <submittedName>
        <fullName evidence="2">Uncharacterized protein</fullName>
    </submittedName>
</protein>
<evidence type="ECO:0000313" key="3">
    <source>
        <dbReference type="Proteomes" id="UP000553632"/>
    </source>
</evidence>
<organism evidence="2 3">
    <name type="scientific">Perkinsus olseni</name>
    <name type="common">Perkinsus atlanticus</name>
    <dbReference type="NCBI Taxonomy" id="32597"/>
    <lineage>
        <taxon>Eukaryota</taxon>
        <taxon>Sar</taxon>
        <taxon>Alveolata</taxon>
        <taxon>Perkinsozoa</taxon>
        <taxon>Perkinsea</taxon>
        <taxon>Perkinsida</taxon>
        <taxon>Perkinsidae</taxon>
        <taxon>Perkinsus</taxon>
    </lineage>
</organism>
<feature type="non-terminal residue" evidence="2">
    <location>
        <position position="154"/>
    </location>
</feature>
<dbReference type="AlphaFoldDB" id="A0A7J6Q6W2"/>
<keyword evidence="3" id="KW-1185">Reference proteome</keyword>
<accession>A0A7J6Q6W2</accession>
<gene>
    <name evidence="2" type="ORF">FOZ63_014553</name>
</gene>
<comment type="caution">
    <text evidence="2">The sequence shown here is derived from an EMBL/GenBank/DDBJ whole genome shotgun (WGS) entry which is preliminary data.</text>
</comment>
<evidence type="ECO:0000256" key="1">
    <source>
        <dbReference type="SAM" id="MobiDB-lite"/>
    </source>
</evidence>
<sequence length="154" mass="16281">VESQEEEDMPERLLGSISLHHLDHNAAHPNTFRRKSTGGSSSVSAGVDNTDGTERARARPLASSLHVSCLNDCNGGCQKDQLSYESEGRIRHDLESVGASSCSAEAWLASLTEDEHGGALPSLSASTLAATNIAAEGRAVGLLERLRQWGTVGE</sequence>
<proteinExistence type="predicted"/>